<dbReference type="Pfam" id="PF01594">
    <property type="entry name" value="AI-2E_transport"/>
    <property type="match status" value="1"/>
</dbReference>
<evidence type="ECO:0000313" key="10">
    <source>
        <dbReference type="EMBL" id="RFU40934.1"/>
    </source>
</evidence>
<reference evidence="10 11" key="1">
    <citation type="submission" date="2018-08" db="EMBL/GenBank/DDBJ databases">
        <title>Actinomadura jelena sp. nov., a novel Actinomycete isolated from soil in Chad.</title>
        <authorList>
            <person name="Shi L."/>
        </authorList>
    </citation>
    <scope>NUCLEOTIDE SEQUENCE [LARGE SCALE GENOMIC DNA]</scope>
    <source>
        <strain evidence="10 11">NEAU-G17</strain>
    </source>
</reference>
<evidence type="ECO:0000256" key="6">
    <source>
        <dbReference type="ARBA" id="ARBA00022989"/>
    </source>
</evidence>
<sequence length="454" mass="48665">MAHTPAGGADDDGPADSAGPDPGRDGTPDRNHPPTSRTEPAPNHTEPARSTERNSAAHRDGAPDARAVHDPARMPPWLPRAFVLAAATVLAFGAGLWLLDRLRGLLLLLVMSLFLAFAIEPGVNWLAARGWRRGLATGLMFLLIAVLAVGFSVALGSVLIKQTTTLVDNAPRYADQIIDWTNRSFGARISKHTLVSKIPAVGGELSKHLSDLAGNVWGIGMTAVGVLFRGLGVLLFTFYLSAQGPQFRRTVCSLLPPKSQRQVLRAWTIAVDKTGGYIYSRALLAAVSAVFHYAALTLLDVPYALTLALWVGVVSQFIPTVGTYLAGAAPVLIALTKAPSTALWTLLFVIAYQQFENYVLQPRITARTLDMHPAVAFGVVIGGAAVIGPVGAVLSLPLVASVQAFLDAYVRRYHVEEHPLTARPPRGHDDPTHREPGRRTCRPDAPQGDPQDDQ</sequence>
<dbReference type="InterPro" id="IPR002549">
    <property type="entry name" value="AI-2E-like"/>
</dbReference>
<comment type="subcellular location">
    <subcellularLocation>
        <location evidence="1">Cell membrane</location>
        <topology evidence="1">Multi-pass membrane protein</topology>
    </subcellularLocation>
</comment>
<feature type="transmembrane region" description="Helical" evidence="9">
    <location>
        <begin position="375"/>
        <end position="402"/>
    </location>
</feature>
<feature type="transmembrane region" description="Helical" evidence="9">
    <location>
        <begin position="216"/>
        <end position="240"/>
    </location>
</feature>
<organism evidence="10 11">
    <name type="scientific">Actinomadura logoneensis</name>
    <dbReference type="NCBI Taxonomy" id="2293572"/>
    <lineage>
        <taxon>Bacteria</taxon>
        <taxon>Bacillati</taxon>
        <taxon>Actinomycetota</taxon>
        <taxon>Actinomycetes</taxon>
        <taxon>Streptosporangiales</taxon>
        <taxon>Thermomonosporaceae</taxon>
        <taxon>Actinomadura</taxon>
    </lineage>
</organism>
<evidence type="ECO:0000256" key="4">
    <source>
        <dbReference type="ARBA" id="ARBA00022475"/>
    </source>
</evidence>
<keyword evidence="7 9" id="KW-0472">Membrane</keyword>
<dbReference type="PANTHER" id="PTHR21716">
    <property type="entry name" value="TRANSMEMBRANE PROTEIN"/>
    <property type="match status" value="1"/>
</dbReference>
<evidence type="ECO:0000313" key="11">
    <source>
        <dbReference type="Proteomes" id="UP000261811"/>
    </source>
</evidence>
<dbReference type="Proteomes" id="UP000261811">
    <property type="component" value="Unassembled WGS sequence"/>
</dbReference>
<evidence type="ECO:0000256" key="2">
    <source>
        <dbReference type="ARBA" id="ARBA00009773"/>
    </source>
</evidence>
<keyword evidence="6 9" id="KW-1133">Transmembrane helix</keyword>
<keyword evidence="11" id="KW-1185">Reference proteome</keyword>
<dbReference type="RefSeq" id="WP_117358004.1">
    <property type="nucleotide sequence ID" value="NZ_QURH01000249.1"/>
</dbReference>
<feature type="compositionally biased region" description="Low complexity" evidence="8">
    <location>
        <begin position="443"/>
        <end position="454"/>
    </location>
</feature>
<comment type="caution">
    <text evidence="10">The sequence shown here is derived from an EMBL/GenBank/DDBJ whole genome shotgun (WGS) entry which is preliminary data.</text>
</comment>
<evidence type="ECO:0000256" key="3">
    <source>
        <dbReference type="ARBA" id="ARBA00022448"/>
    </source>
</evidence>
<evidence type="ECO:0000256" key="5">
    <source>
        <dbReference type="ARBA" id="ARBA00022692"/>
    </source>
</evidence>
<evidence type="ECO:0000256" key="9">
    <source>
        <dbReference type="SAM" id="Phobius"/>
    </source>
</evidence>
<protein>
    <submittedName>
        <fullName evidence="10">AI-2E family transporter</fullName>
    </submittedName>
</protein>
<feature type="transmembrane region" description="Helical" evidence="9">
    <location>
        <begin position="81"/>
        <end position="99"/>
    </location>
</feature>
<feature type="compositionally biased region" description="Basic and acidic residues" evidence="8">
    <location>
        <begin position="22"/>
        <end position="32"/>
    </location>
</feature>
<feature type="compositionally biased region" description="Basic and acidic residues" evidence="8">
    <location>
        <begin position="420"/>
        <end position="442"/>
    </location>
</feature>
<feature type="transmembrane region" description="Helical" evidence="9">
    <location>
        <begin position="307"/>
        <end position="326"/>
    </location>
</feature>
<evidence type="ECO:0000256" key="1">
    <source>
        <dbReference type="ARBA" id="ARBA00004651"/>
    </source>
</evidence>
<feature type="region of interest" description="Disordered" evidence="8">
    <location>
        <begin position="1"/>
        <end position="71"/>
    </location>
</feature>
<gene>
    <name evidence="10" type="ORF">DZF91_14550</name>
</gene>
<dbReference type="OrthoDB" id="5242074at2"/>
<accession>A0A372JMC0</accession>
<feature type="compositionally biased region" description="Basic and acidic residues" evidence="8">
    <location>
        <begin position="46"/>
        <end position="71"/>
    </location>
</feature>
<proteinExistence type="inferred from homology"/>
<name>A0A372JMC0_9ACTN</name>
<keyword evidence="3" id="KW-0813">Transport</keyword>
<evidence type="ECO:0000256" key="7">
    <source>
        <dbReference type="ARBA" id="ARBA00023136"/>
    </source>
</evidence>
<keyword evidence="4" id="KW-1003">Cell membrane</keyword>
<dbReference type="AlphaFoldDB" id="A0A372JMC0"/>
<keyword evidence="5 9" id="KW-0812">Transmembrane</keyword>
<feature type="transmembrane region" description="Helical" evidence="9">
    <location>
        <begin position="105"/>
        <end position="127"/>
    </location>
</feature>
<feature type="transmembrane region" description="Helical" evidence="9">
    <location>
        <begin position="338"/>
        <end position="355"/>
    </location>
</feature>
<evidence type="ECO:0000256" key="8">
    <source>
        <dbReference type="SAM" id="MobiDB-lite"/>
    </source>
</evidence>
<dbReference type="EMBL" id="QURH01000249">
    <property type="protein sequence ID" value="RFU40934.1"/>
    <property type="molecule type" value="Genomic_DNA"/>
</dbReference>
<comment type="similarity">
    <text evidence="2">Belongs to the autoinducer-2 exporter (AI-2E) (TC 2.A.86) family.</text>
</comment>
<dbReference type="PANTHER" id="PTHR21716:SF53">
    <property type="entry name" value="PERMEASE PERM-RELATED"/>
    <property type="match status" value="1"/>
</dbReference>
<feature type="region of interest" description="Disordered" evidence="8">
    <location>
        <begin position="420"/>
        <end position="454"/>
    </location>
</feature>
<feature type="transmembrane region" description="Helical" evidence="9">
    <location>
        <begin position="282"/>
        <end position="301"/>
    </location>
</feature>
<dbReference type="GO" id="GO:0055085">
    <property type="term" value="P:transmembrane transport"/>
    <property type="evidence" value="ECO:0007669"/>
    <property type="project" value="TreeGrafter"/>
</dbReference>
<feature type="transmembrane region" description="Helical" evidence="9">
    <location>
        <begin position="139"/>
        <end position="160"/>
    </location>
</feature>
<dbReference type="GO" id="GO:0005886">
    <property type="term" value="C:plasma membrane"/>
    <property type="evidence" value="ECO:0007669"/>
    <property type="project" value="UniProtKB-SubCell"/>
</dbReference>